<dbReference type="AlphaFoldDB" id="A0A512J6N5"/>
<proteinExistence type="predicted"/>
<dbReference type="EMBL" id="BSPK01000072">
    <property type="protein sequence ID" value="GLS65449.1"/>
    <property type="molecule type" value="Genomic_DNA"/>
</dbReference>
<keyword evidence="1" id="KW-0812">Transmembrane</keyword>
<organism evidence="2 4">
    <name type="scientific">Methylobacterium oxalidis</name>
    <dbReference type="NCBI Taxonomy" id="944322"/>
    <lineage>
        <taxon>Bacteria</taxon>
        <taxon>Pseudomonadati</taxon>
        <taxon>Pseudomonadota</taxon>
        <taxon>Alphaproteobacteria</taxon>
        <taxon>Hyphomicrobiales</taxon>
        <taxon>Methylobacteriaceae</taxon>
        <taxon>Methylobacterium</taxon>
    </lineage>
</organism>
<evidence type="ECO:0000313" key="4">
    <source>
        <dbReference type="Proteomes" id="UP000321960"/>
    </source>
</evidence>
<accession>A0A512J6N5</accession>
<comment type="caution">
    <text evidence="2">The sequence shown here is derived from an EMBL/GenBank/DDBJ whole genome shotgun (WGS) entry which is preliminary data.</text>
</comment>
<gene>
    <name evidence="3" type="ORF">GCM10007888_38310</name>
    <name evidence="2" type="ORF">MOX02_36080</name>
</gene>
<dbReference type="OrthoDB" id="7995004at2"/>
<feature type="transmembrane region" description="Helical" evidence="1">
    <location>
        <begin position="113"/>
        <end position="131"/>
    </location>
</feature>
<keyword evidence="5" id="KW-1185">Reference proteome</keyword>
<keyword evidence="1" id="KW-1133">Transmembrane helix</keyword>
<evidence type="ECO:0000313" key="5">
    <source>
        <dbReference type="Proteomes" id="UP001156856"/>
    </source>
</evidence>
<keyword evidence="1" id="KW-0472">Membrane</keyword>
<dbReference type="Proteomes" id="UP000321960">
    <property type="component" value="Unassembled WGS sequence"/>
</dbReference>
<evidence type="ECO:0000313" key="3">
    <source>
        <dbReference type="EMBL" id="GLS65449.1"/>
    </source>
</evidence>
<reference evidence="2 4" key="3">
    <citation type="submission" date="2019-07" db="EMBL/GenBank/DDBJ databases">
        <title>Whole genome shotgun sequence of Methylobacterium oxalidis NBRC 107715.</title>
        <authorList>
            <person name="Hosoyama A."/>
            <person name="Uohara A."/>
            <person name="Ohji S."/>
            <person name="Ichikawa N."/>
        </authorList>
    </citation>
    <scope>NUCLEOTIDE SEQUENCE [LARGE SCALE GENOMIC DNA]</scope>
    <source>
        <strain evidence="2 4">NBRC 107715</strain>
    </source>
</reference>
<protein>
    <submittedName>
        <fullName evidence="2">Tail assembly protein</fullName>
    </submittedName>
</protein>
<reference evidence="3" key="1">
    <citation type="journal article" date="2014" name="Int. J. Syst. Evol. Microbiol.">
        <title>Complete genome of a new Firmicutes species belonging to the dominant human colonic microbiota ('Ruminococcus bicirculans') reveals two chromosomes and a selective capacity to utilize plant glucans.</title>
        <authorList>
            <consortium name="NISC Comparative Sequencing Program"/>
            <person name="Wegmann U."/>
            <person name="Louis P."/>
            <person name="Goesmann A."/>
            <person name="Henrissat B."/>
            <person name="Duncan S.H."/>
            <person name="Flint H.J."/>
        </authorList>
    </citation>
    <scope>NUCLEOTIDE SEQUENCE</scope>
    <source>
        <strain evidence="3">NBRC 107715</strain>
    </source>
</reference>
<reference evidence="5" key="2">
    <citation type="journal article" date="2019" name="Int. J. Syst. Evol. Microbiol.">
        <title>The Global Catalogue of Microorganisms (GCM) 10K type strain sequencing project: providing services to taxonomists for standard genome sequencing and annotation.</title>
        <authorList>
            <consortium name="The Broad Institute Genomics Platform"/>
            <consortium name="The Broad Institute Genome Sequencing Center for Infectious Disease"/>
            <person name="Wu L."/>
            <person name="Ma J."/>
        </authorList>
    </citation>
    <scope>NUCLEOTIDE SEQUENCE [LARGE SCALE GENOMIC DNA]</scope>
    <source>
        <strain evidence="5">NBRC 107715</strain>
    </source>
</reference>
<reference evidence="3" key="4">
    <citation type="submission" date="2023-01" db="EMBL/GenBank/DDBJ databases">
        <title>Draft genome sequence of Methylobacterium oxalidis strain NBRC 107715.</title>
        <authorList>
            <person name="Sun Q."/>
            <person name="Mori K."/>
        </authorList>
    </citation>
    <scope>NUCLEOTIDE SEQUENCE</scope>
    <source>
        <strain evidence="3">NBRC 107715</strain>
    </source>
</reference>
<dbReference type="EMBL" id="BJZU01000073">
    <property type="protein sequence ID" value="GEP05570.1"/>
    <property type="molecule type" value="Genomic_DNA"/>
</dbReference>
<feature type="transmembrane region" description="Helical" evidence="1">
    <location>
        <begin position="89"/>
        <end position="107"/>
    </location>
</feature>
<evidence type="ECO:0000313" key="2">
    <source>
        <dbReference type="EMBL" id="GEP05570.1"/>
    </source>
</evidence>
<dbReference type="RefSeq" id="WP_147027126.1">
    <property type="nucleotide sequence ID" value="NZ_BJZU01000073.1"/>
</dbReference>
<sequence>MLRTVRLYGSLAREVGPSFKLDVRSLAEACLALGSQIPGFRRAIEEGRFRVTCGASRGRGLRLGEDQITFGLPKGDLHIVPVASAAKSGAGIGKIIVGTLIAAATWWAGGPMWLVGMGASLALTGVASLLTPKKKTEKERRSYMFDGGNNTSDQGGCVPVPIGRCMLTGITISAGVTTDYGNGLPTARI</sequence>
<dbReference type="Proteomes" id="UP001156856">
    <property type="component" value="Unassembled WGS sequence"/>
</dbReference>
<evidence type="ECO:0000256" key="1">
    <source>
        <dbReference type="SAM" id="Phobius"/>
    </source>
</evidence>
<name>A0A512J6N5_9HYPH</name>